<gene>
    <name evidence="2" type="ORF">S7711_09662</name>
</gene>
<proteinExistence type="predicted"/>
<reference evidence="2 3" key="1">
    <citation type="journal article" date="2014" name="BMC Genomics">
        <title>Comparative genome sequencing reveals chemotype-specific gene clusters in the toxigenic black mold Stachybotrys.</title>
        <authorList>
            <person name="Semeiks J."/>
            <person name="Borek D."/>
            <person name="Otwinowski Z."/>
            <person name="Grishin N.V."/>
        </authorList>
    </citation>
    <scope>NUCLEOTIDE SEQUENCE [LARGE SCALE GENOMIC DNA]</scope>
    <source>
        <strain evidence="3">CBS 109288 / IBT 7711</strain>
    </source>
</reference>
<evidence type="ECO:0000256" key="1">
    <source>
        <dbReference type="SAM" id="MobiDB-lite"/>
    </source>
</evidence>
<dbReference type="EMBL" id="KL647815">
    <property type="protein sequence ID" value="KEY73613.1"/>
    <property type="molecule type" value="Genomic_DNA"/>
</dbReference>
<feature type="region of interest" description="Disordered" evidence="1">
    <location>
        <begin position="96"/>
        <end position="129"/>
    </location>
</feature>
<dbReference type="Proteomes" id="UP000028045">
    <property type="component" value="Unassembled WGS sequence"/>
</dbReference>
<evidence type="ECO:0000313" key="3">
    <source>
        <dbReference type="Proteomes" id="UP000028045"/>
    </source>
</evidence>
<organism evidence="2 3">
    <name type="scientific">Stachybotrys chartarum (strain CBS 109288 / IBT 7711)</name>
    <name type="common">Toxic black mold</name>
    <name type="synonym">Stilbospora chartarum</name>
    <dbReference type="NCBI Taxonomy" id="1280523"/>
    <lineage>
        <taxon>Eukaryota</taxon>
        <taxon>Fungi</taxon>
        <taxon>Dikarya</taxon>
        <taxon>Ascomycota</taxon>
        <taxon>Pezizomycotina</taxon>
        <taxon>Sordariomycetes</taxon>
        <taxon>Hypocreomycetidae</taxon>
        <taxon>Hypocreales</taxon>
        <taxon>Stachybotryaceae</taxon>
        <taxon>Stachybotrys</taxon>
    </lineage>
</organism>
<evidence type="ECO:0000313" key="2">
    <source>
        <dbReference type="EMBL" id="KEY73613.1"/>
    </source>
</evidence>
<sequence>MPRPSEQIDRARLQQALQSILSQSMGMAQSLIEEQPPDEPPAANDQPVEVQHTNEKMALSRKLSKSLRGLAAQAQPELGATTRVGVVPHFRVHHPLTIHTQPSQPSRRSDVADAQPPADARQVASPPSADVEALAQRFPGINTASLVGLGDLDPFCDPIVRFILSGESFAQLQRLTTPSVGNPRRPMDLPRSLEQFTKATRQSLLSLAESIDSLGKKRGEDIRDQFSLASYYLSLHHQRRADRPHGLSSSVGGSREAEAEALGIKPATLSDLDRRGQNIKLLTGGHLGLLCLLPLDPAHRPSLKHMLRRGNIPQTRTMGTFIESNPFLVQLSGIIQREAWPIMSGRTSTLPPAISSLLRQASMWKPEQFAANLARQLGAIEGAPA</sequence>
<protein>
    <submittedName>
        <fullName evidence="2">Uncharacterized protein</fullName>
    </submittedName>
</protein>
<accession>A0A084B7T4</accession>
<name>A0A084B7T4_STACB</name>
<keyword evidence="3" id="KW-1185">Reference proteome</keyword>
<feature type="region of interest" description="Disordered" evidence="1">
    <location>
        <begin position="22"/>
        <end position="49"/>
    </location>
</feature>
<dbReference type="AlphaFoldDB" id="A0A084B7T4"/>
<dbReference type="HOGENOM" id="CLU_738053_0_0_1"/>